<dbReference type="CDD" id="cd04682">
    <property type="entry name" value="NUDIX_Hydrolase"/>
    <property type="match status" value="1"/>
</dbReference>
<reference evidence="5" key="1">
    <citation type="journal article" date="2019" name="Int. J. Syst. Evol. Microbiol.">
        <title>The Global Catalogue of Microorganisms (GCM) 10K type strain sequencing project: providing services to taxonomists for standard genome sequencing and annotation.</title>
        <authorList>
            <consortium name="The Broad Institute Genomics Platform"/>
            <consortium name="The Broad Institute Genome Sequencing Center for Infectious Disease"/>
            <person name="Wu L."/>
            <person name="Ma J."/>
        </authorList>
    </citation>
    <scope>NUCLEOTIDE SEQUENCE [LARGE SCALE GENOMIC DNA]</scope>
    <source>
        <strain evidence="5">KCTC 32239</strain>
    </source>
</reference>
<dbReference type="Proteomes" id="UP000619761">
    <property type="component" value="Unassembled WGS sequence"/>
</dbReference>
<name>A0ABQ3B908_9GAMM</name>
<organism evidence="4 5">
    <name type="scientific">Cellvibrio zantedeschiae</name>
    <dbReference type="NCBI Taxonomy" id="1237077"/>
    <lineage>
        <taxon>Bacteria</taxon>
        <taxon>Pseudomonadati</taxon>
        <taxon>Pseudomonadota</taxon>
        <taxon>Gammaproteobacteria</taxon>
        <taxon>Cellvibrionales</taxon>
        <taxon>Cellvibrionaceae</taxon>
        <taxon>Cellvibrio</taxon>
    </lineage>
</organism>
<keyword evidence="5" id="KW-1185">Reference proteome</keyword>
<dbReference type="SUPFAM" id="SSF55811">
    <property type="entry name" value="Nudix"/>
    <property type="match status" value="1"/>
</dbReference>
<dbReference type="PROSITE" id="PS51462">
    <property type="entry name" value="NUDIX"/>
    <property type="match status" value="1"/>
</dbReference>
<dbReference type="InterPro" id="IPR015797">
    <property type="entry name" value="NUDIX_hydrolase-like_dom_sf"/>
</dbReference>
<accession>A0ABQ3B908</accession>
<comment type="caution">
    <text evidence="4">The sequence shown here is derived from an EMBL/GenBank/DDBJ whole genome shotgun (WGS) entry which is preliminary data.</text>
</comment>
<protein>
    <submittedName>
        <fullName evidence="4">NUDIX domain-containing protein</fullName>
    </submittedName>
</protein>
<feature type="domain" description="Nudix hydrolase" evidence="3">
    <location>
        <begin position="2"/>
        <end position="136"/>
    </location>
</feature>
<dbReference type="PANTHER" id="PTHR43046:SF14">
    <property type="entry name" value="MUTT_NUDIX FAMILY PROTEIN"/>
    <property type="match status" value="1"/>
</dbReference>
<dbReference type="Pfam" id="PF00293">
    <property type="entry name" value="NUDIX"/>
    <property type="match status" value="1"/>
</dbReference>
<evidence type="ECO:0000256" key="1">
    <source>
        <dbReference type="ARBA" id="ARBA00001946"/>
    </source>
</evidence>
<dbReference type="Gene3D" id="3.90.79.10">
    <property type="entry name" value="Nucleoside Triphosphate Pyrophosphohydrolase"/>
    <property type="match status" value="1"/>
</dbReference>
<evidence type="ECO:0000256" key="2">
    <source>
        <dbReference type="ARBA" id="ARBA00022801"/>
    </source>
</evidence>
<dbReference type="RefSeq" id="WP_189420574.1">
    <property type="nucleotide sequence ID" value="NZ_BMYZ01000003.1"/>
</dbReference>
<evidence type="ECO:0000313" key="4">
    <source>
        <dbReference type="EMBL" id="GGY85227.1"/>
    </source>
</evidence>
<dbReference type="PANTHER" id="PTHR43046">
    <property type="entry name" value="GDP-MANNOSE MANNOSYL HYDROLASE"/>
    <property type="match status" value="1"/>
</dbReference>
<keyword evidence="2" id="KW-0378">Hydrolase</keyword>
<dbReference type="EMBL" id="BMYZ01000003">
    <property type="protein sequence ID" value="GGY85227.1"/>
    <property type="molecule type" value="Genomic_DNA"/>
</dbReference>
<gene>
    <name evidence="4" type="ORF">GCM10011613_32930</name>
</gene>
<dbReference type="InterPro" id="IPR000086">
    <property type="entry name" value="NUDIX_hydrolase_dom"/>
</dbReference>
<comment type="cofactor">
    <cofactor evidence="1">
        <name>Mg(2+)</name>
        <dbReference type="ChEBI" id="CHEBI:18420"/>
    </cofactor>
</comment>
<evidence type="ECO:0000259" key="3">
    <source>
        <dbReference type="PROSITE" id="PS51462"/>
    </source>
</evidence>
<evidence type="ECO:0000313" key="5">
    <source>
        <dbReference type="Proteomes" id="UP000619761"/>
    </source>
</evidence>
<proteinExistence type="predicted"/>
<sequence length="139" mass="16297">MDKHFTACKLAYIIDDKLLVYLRDDFAHIPFPNMWDFPGGMREGDETPEQCVLRELEEEFALKLDESRLIYKKVGVNFNNTGNSYFFVAEGKQEEIDAIVFSEEGQYWQMMNIEDFMEHPKAIDRLKSRLADFLAANKN</sequence>